<sequence length="325" mass="33790">MKLTWKQAAAAVAFTAAAVAATGALAQQRMFFGIATGGTGGTYYPLGGMLAQLISNKASVDGKKISATAEAAGASVANAKLLGNKDIESAFVAADILDAAYNGTGQFQGAPIKNLRALGALYPETVQLITRADAGINSVKDLKGKSISSGSPGSGQYQLLTDLLKVYGMSRADIKEDLSSFTQAVDKIKDGNLHATLITAGVPTAAVTDFAQSHALKVIPLSGAEIAELQKQQPFYANVKLAANTYKGQTEAVDTLAVMAVWTAHDAVPENVAYEVTKALYENVSIMGQVHVQGKNISLQTATSVGNAPIHPGALKYFKEKGIVK</sequence>
<evidence type="ECO:0000313" key="2">
    <source>
        <dbReference type="EMBL" id="RVT53722.1"/>
    </source>
</evidence>
<reference evidence="2 3" key="1">
    <citation type="submission" date="2019-01" db="EMBL/GenBank/DDBJ databases">
        <authorList>
            <person name="Chen W.-M."/>
        </authorList>
    </citation>
    <scope>NUCLEOTIDE SEQUENCE [LARGE SCALE GENOMIC DNA]</scope>
    <source>
        <strain evidence="2 3">ICH-3</strain>
    </source>
</reference>
<dbReference type="NCBIfam" id="TIGR02122">
    <property type="entry name" value="TRAP_TAXI"/>
    <property type="match status" value="1"/>
</dbReference>
<proteinExistence type="predicted"/>
<dbReference type="PANTHER" id="PTHR42941:SF1">
    <property type="entry name" value="SLL1037 PROTEIN"/>
    <property type="match status" value="1"/>
</dbReference>
<dbReference type="Pfam" id="PF16868">
    <property type="entry name" value="NMT1_3"/>
    <property type="match status" value="1"/>
</dbReference>
<dbReference type="OrthoDB" id="9780180at2"/>
<dbReference type="PANTHER" id="PTHR42941">
    <property type="entry name" value="SLL1037 PROTEIN"/>
    <property type="match status" value="1"/>
</dbReference>
<protein>
    <submittedName>
        <fullName evidence="2">TAXI family TRAP transporter solute-binding subunit</fullName>
    </submittedName>
</protein>
<evidence type="ECO:0000313" key="3">
    <source>
        <dbReference type="Proteomes" id="UP000288178"/>
    </source>
</evidence>
<dbReference type="SUPFAM" id="SSF53850">
    <property type="entry name" value="Periplasmic binding protein-like II"/>
    <property type="match status" value="1"/>
</dbReference>
<comment type="caution">
    <text evidence="2">The sequence shown here is derived from an EMBL/GenBank/DDBJ whole genome shotgun (WGS) entry which is preliminary data.</text>
</comment>
<feature type="signal peptide" evidence="1">
    <location>
        <begin position="1"/>
        <end position="26"/>
    </location>
</feature>
<feature type="chain" id="PRO_5019206477" evidence="1">
    <location>
        <begin position="27"/>
        <end position="325"/>
    </location>
</feature>
<keyword evidence="1" id="KW-0732">Signal</keyword>
<organism evidence="2 3">
    <name type="scientific">Rubrivivax albus</name>
    <dbReference type="NCBI Taxonomy" id="2499835"/>
    <lineage>
        <taxon>Bacteria</taxon>
        <taxon>Pseudomonadati</taxon>
        <taxon>Pseudomonadota</taxon>
        <taxon>Betaproteobacteria</taxon>
        <taxon>Burkholderiales</taxon>
        <taxon>Sphaerotilaceae</taxon>
        <taxon>Rubrivivax</taxon>
    </lineage>
</organism>
<dbReference type="RefSeq" id="WP_128195168.1">
    <property type="nucleotide sequence ID" value="NZ_SACT01000001.1"/>
</dbReference>
<keyword evidence="3" id="KW-1185">Reference proteome</keyword>
<dbReference type="AlphaFoldDB" id="A0A437K0A1"/>
<dbReference type="Gene3D" id="3.40.190.10">
    <property type="entry name" value="Periplasmic binding protein-like II"/>
    <property type="match status" value="2"/>
</dbReference>
<name>A0A437K0A1_9BURK</name>
<dbReference type="Proteomes" id="UP000288178">
    <property type="component" value="Unassembled WGS sequence"/>
</dbReference>
<gene>
    <name evidence="2" type="ORF">ENE75_02180</name>
</gene>
<dbReference type="InterPro" id="IPR011852">
    <property type="entry name" value="TRAP_TAXI"/>
</dbReference>
<evidence type="ECO:0000256" key="1">
    <source>
        <dbReference type="SAM" id="SignalP"/>
    </source>
</evidence>
<accession>A0A437K0A1</accession>
<dbReference type="EMBL" id="SACT01000001">
    <property type="protein sequence ID" value="RVT53722.1"/>
    <property type="molecule type" value="Genomic_DNA"/>
</dbReference>